<dbReference type="STRING" id="39966.A0A369J7U5"/>
<dbReference type="OrthoDB" id="2841072at2759"/>
<reference evidence="1" key="1">
    <citation type="submission" date="2018-04" db="EMBL/GenBank/DDBJ databases">
        <title>Whole genome sequencing of Hypsizygus marmoreus.</title>
        <authorList>
            <person name="Choi I.-G."/>
            <person name="Min B."/>
            <person name="Kim J.-G."/>
            <person name="Kim S."/>
            <person name="Oh Y.-L."/>
            <person name="Kong W.-S."/>
            <person name="Park H."/>
            <person name="Jeong J."/>
            <person name="Song E.-S."/>
        </authorList>
    </citation>
    <scope>NUCLEOTIDE SEQUENCE [LARGE SCALE GENOMIC DNA]</scope>
    <source>
        <strain evidence="1">51987-8</strain>
    </source>
</reference>
<gene>
    <name evidence="1" type="ORF">Hypma_001765</name>
</gene>
<dbReference type="InParanoid" id="A0A369J7U5"/>
<evidence type="ECO:0000313" key="1">
    <source>
        <dbReference type="EMBL" id="RDB17240.1"/>
    </source>
</evidence>
<dbReference type="EMBL" id="LUEZ02000113">
    <property type="protein sequence ID" value="RDB17240.1"/>
    <property type="molecule type" value="Genomic_DNA"/>
</dbReference>
<sequence>MHPCLRVPELVANIISFITEEYGGTLASLAAASKVFHNHALDALWKSQPSLFRLLLNLPADAYKSHVEQGFHTLSLARDLRPEDYERVHYYSPRIKTLEMSNEPRIDPVAIAILWAQQKDVGILVPNLRHLQIDLFRFTGQATYARLLCGPSLRTVEIHLPLTASGADHPWDDMEAVLSPLARRLEAFTFETFDTQWNMVVHCGTPSSVMALFGAFHDIQTLDARAFEITHSVLSELAHLSSVKRLNISITSSELLKFNSILPQPDDFSALVELGIETGDLSACSELLQRPGFSQLQSLTVTQCARTGIWDLGPFFQIIHQHQSHTELAALSIVQYNPYWNPPRDECKITVGTLRPLFAFSKLGVLKITVDISVEIDDAGLVEIAAAWRNLRMFRLFEQTLHTIPQVTLVGFLHFMTFCTVLEDVTLRIDALHPPTFAANGAITPSSSLRRFNVCTSPVYDEWEEIAAIIAVAFPSLEALLYGWFYQVPGGGLESVELSMGEMWYFERWKECARLLGPIVSSHRGEDYDDTLDET</sequence>
<comment type="caution">
    <text evidence="1">The sequence shown here is derived from an EMBL/GenBank/DDBJ whole genome shotgun (WGS) entry which is preliminary data.</text>
</comment>
<name>A0A369J7U5_HYPMA</name>
<dbReference type="SUPFAM" id="SSF52047">
    <property type="entry name" value="RNI-like"/>
    <property type="match status" value="1"/>
</dbReference>
<protein>
    <recommendedName>
        <fullName evidence="3">F-box domain-containing protein</fullName>
    </recommendedName>
</protein>
<dbReference type="Gene3D" id="3.80.10.10">
    <property type="entry name" value="Ribonuclease Inhibitor"/>
    <property type="match status" value="1"/>
</dbReference>
<organism evidence="1 2">
    <name type="scientific">Hypsizygus marmoreus</name>
    <name type="common">White beech mushroom</name>
    <name type="synonym">Agaricus marmoreus</name>
    <dbReference type="NCBI Taxonomy" id="39966"/>
    <lineage>
        <taxon>Eukaryota</taxon>
        <taxon>Fungi</taxon>
        <taxon>Dikarya</taxon>
        <taxon>Basidiomycota</taxon>
        <taxon>Agaricomycotina</taxon>
        <taxon>Agaricomycetes</taxon>
        <taxon>Agaricomycetidae</taxon>
        <taxon>Agaricales</taxon>
        <taxon>Tricholomatineae</taxon>
        <taxon>Lyophyllaceae</taxon>
        <taxon>Hypsizygus</taxon>
    </lineage>
</organism>
<evidence type="ECO:0008006" key="3">
    <source>
        <dbReference type="Google" id="ProtNLM"/>
    </source>
</evidence>
<accession>A0A369J7U5</accession>
<dbReference type="AlphaFoldDB" id="A0A369J7U5"/>
<dbReference type="Proteomes" id="UP000076154">
    <property type="component" value="Unassembled WGS sequence"/>
</dbReference>
<proteinExistence type="predicted"/>
<evidence type="ECO:0000313" key="2">
    <source>
        <dbReference type="Proteomes" id="UP000076154"/>
    </source>
</evidence>
<keyword evidence="2" id="KW-1185">Reference proteome</keyword>
<dbReference type="InterPro" id="IPR032675">
    <property type="entry name" value="LRR_dom_sf"/>
</dbReference>